<keyword evidence="5 6" id="KW-0472">Membrane</keyword>
<comment type="caution">
    <text evidence="8">The sequence shown here is derived from an EMBL/GenBank/DDBJ whole genome shotgun (WGS) entry which is preliminary data.</text>
</comment>
<feature type="transmembrane region" description="Helical" evidence="6">
    <location>
        <begin position="94"/>
        <end position="117"/>
    </location>
</feature>
<dbReference type="PANTHER" id="PTHR22750">
    <property type="entry name" value="G-PROTEIN COUPLED RECEPTOR"/>
    <property type="match status" value="1"/>
</dbReference>
<feature type="transmembrane region" description="Helical" evidence="6">
    <location>
        <begin position="214"/>
        <end position="234"/>
    </location>
</feature>
<sequence length="259" mass="29411">ISEGARLFPLLLYFISPLPSQCHSVHSPSKVLLCTLALAVLLVGVVVIPLLVVITYERISTFIGAVLLENIAIIAVDRYLALRLRLRYRQVMKLGRVLLILVLEWIIAAIFAGSRFLNGSINLLSGAFALFINFFLIALYYICIYRSIRRHFAQIHHQTNSTGEGSDFNVVQYKKTVNNSLWIFGVFAMCYAPSLLMSVVLVVKGLDDSTRFGLQFGTIALYFNSMLNTILYCWKIKELKDRVTVLFRALSNFQFNRMQ</sequence>
<dbReference type="InterPro" id="IPR017452">
    <property type="entry name" value="GPCR_Rhodpsn_7TM"/>
</dbReference>
<evidence type="ECO:0000313" key="8">
    <source>
        <dbReference type="EMBL" id="RMX55149.1"/>
    </source>
</evidence>
<keyword evidence="3 6" id="KW-0812">Transmembrane</keyword>
<evidence type="ECO:0000259" key="7">
    <source>
        <dbReference type="PROSITE" id="PS50262"/>
    </source>
</evidence>
<keyword evidence="9" id="KW-1185">Reference proteome</keyword>
<evidence type="ECO:0000256" key="6">
    <source>
        <dbReference type="SAM" id="Phobius"/>
    </source>
</evidence>
<organism evidence="8 9">
    <name type="scientific">Pocillopora damicornis</name>
    <name type="common">Cauliflower coral</name>
    <name type="synonym">Millepora damicornis</name>
    <dbReference type="NCBI Taxonomy" id="46731"/>
    <lineage>
        <taxon>Eukaryota</taxon>
        <taxon>Metazoa</taxon>
        <taxon>Cnidaria</taxon>
        <taxon>Anthozoa</taxon>
        <taxon>Hexacorallia</taxon>
        <taxon>Scleractinia</taxon>
        <taxon>Astrocoeniina</taxon>
        <taxon>Pocilloporidae</taxon>
        <taxon>Pocillopora</taxon>
    </lineage>
</organism>
<accession>A0A3M6UNH0</accession>
<evidence type="ECO:0000256" key="1">
    <source>
        <dbReference type="ARBA" id="ARBA00004651"/>
    </source>
</evidence>
<dbReference type="PRINTS" id="PR00237">
    <property type="entry name" value="GPCRRHODOPSN"/>
</dbReference>
<dbReference type="GO" id="GO:0004930">
    <property type="term" value="F:G protein-coupled receptor activity"/>
    <property type="evidence" value="ECO:0007669"/>
    <property type="project" value="InterPro"/>
</dbReference>
<evidence type="ECO:0000313" key="9">
    <source>
        <dbReference type="Proteomes" id="UP000275408"/>
    </source>
</evidence>
<dbReference type="OrthoDB" id="5967016at2759"/>
<comment type="subcellular location">
    <subcellularLocation>
        <location evidence="1">Cell membrane</location>
        <topology evidence="1">Multi-pass membrane protein</topology>
    </subcellularLocation>
</comment>
<feature type="transmembrane region" description="Helical" evidence="6">
    <location>
        <begin position="62"/>
        <end position="82"/>
    </location>
</feature>
<dbReference type="Pfam" id="PF00001">
    <property type="entry name" value="7tm_1"/>
    <property type="match status" value="1"/>
</dbReference>
<dbReference type="GO" id="GO:0005886">
    <property type="term" value="C:plasma membrane"/>
    <property type="evidence" value="ECO:0007669"/>
    <property type="project" value="UniProtKB-SubCell"/>
</dbReference>
<gene>
    <name evidence="8" type="ORF">pdam_00007417</name>
</gene>
<evidence type="ECO:0000256" key="2">
    <source>
        <dbReference type="ARBA" id="ARBA00022475"/>
    </source>
</evidence>
<keyword evidence="2" id="KW-1003">Cell membrane</keyword>
<dbReference type="SUPFAM" id="SSF81321">
    <property type="entry name" value="Family A G protein-coupled receptor-like"/>
    <property type="match status" value="1"/>
</dbReference>
<protein>
    <recommendedName>
        <fullName evidence="7">G-protein coupled receptors family 1 profile domain-containing protein</fullName>
    </recommendedName>
</protein>
<keyword evidence="4 6" id="KW-1133">Transmembrane helix</keyword>
<dbReference type="CDD" id="cd00637">
    <property type="entry name" value="7tm_classA_rhodopsin-like"/>
    <property type="match status" value="1"/>
</dbReference>
<dbReference type="InterPro" id="IPR000276">
    <property type="entry name" value="GPCR_Rhodpsn"/>
</dbReference>
<proteinExistence type="predicted"/>
<dbReference type="Gene3D" id="1.20.1070.10">
    <property type="entry name" value="Rhodopsin 7-helix transmembrane proteins"/>
    <property type="match status" value="1"/>
</dbReference>
<feature type="non-terminal residue" evidence="8">
    <location>
        <position position="1"/>
    </location>
</feature>
<evidence type="ECO:0000256" key="4">
    <source>
        <dbReference type="ARBA" id="ARBA00022989"/>
    </source>
</evidence>
<name>A0A3M6UNH0_POCDA</name>
<feature type="transmembrane region" description="Helical" evidence="6">
    <location>
        <begin position="123"/>
        <end position="143"/>
    </location>
</feature>
<feature type="domain" description="G-protein coupled receptors family 1 profile" evidence="7">
    <location>
        <begin position="71"/>
        <end position="232"/>
    </location>
</feature>
<dbReference type="PROSITE" id="PS50262">
    <property type="entry name" value="G_PROTEIN_RECEP_F1_2"/>
    <property type="match status" value="1"/>
</dbReference>
<evidence type="ECO:0000256" key="5">
    <source>
        <dbReference type="ARBA" id="ARBA00023136"/>
    </source>
</evidence>
<evidence type="ECO:0000256" key="3">
    <source>
        <dbReference type="ARBA" id="ARBA00022692"/>
    </source>
</evidence>
<dbReference type="EMBL" id="RCHS01001119">
    <property type="protein sequence ID" value="RMX55149.1"/>
    <property type="molecule type" value="Genomic_DNA"/>
</dbReference>
<feature type="transmembrane region" description="Helical" evidence="6">
    <location>
        <begin position="31"/>
        <end position="56"/>
    </location>
</feature>
<feature type="transmembrane region" description="Helical" evidence="6">
    <location>
        <begin position="181"/>
        <end position="202"/>
    </location>
</feature>
<dbReference type="AlphaFoldDB" id="A0A3M6UNH0"/>
<dbReference type="Proteomes" id="UP000275408">
    <property type="component" value="Unassembled WGS sequence"/>
</dbReference>
<reference evidence="8 9" key="1">
    <citation type="journal article" date="2018" name="Sci. Rep.">
        <title>Comparative analysis of the Pocillopora damicornis genome highlights role of immune system in coral evolution.</title>
        <authorList>
            <person name="Cunning R."/>
            <person name="Bay R.A."/>
            <person name="Gillette P."/>
            <person name="Baker A.C."/>
            <person name="Traylor-Knowles N."/>
        </authorList>
    </citation>
    <scope>NUCLEOTIDE SEQUENCE [LARGE SCALE GENOMIC DNA]</scope>
    <source>
        <strain evidence="8">RSMAS</strain>
        <tissue evidence="8">Whole animal</tissue>
    </source>
</reference>